<evidence type="ECO:0000259" key="4">
    <source>
        <dbReference type="PROSITE" id="PS50043"/>
    </source>
</evidence>
<dbReference type="GO" id="GO:0003677">
    <property type="term" value="F:DNA binding"/>
    <property type="evidence" value="ECO:0007669"/>
    <property type="project" value="UniProtKB-KW"/>
</dbReference>
<keyword evidence="1" id="KW-0805">Transcription regulation</keyword>
<gene>
    <name evidence="5" type="ORF">BTA35_0201365</name>
</gene>
<dbReference type="InterPro" id="IPR036693">
    <property type="entry name" value="TF_LuxR_autoind-bd_dom_sf"/>
</dbReference>
<dbReference type="InterPro" id="IPR000792">
    <property type="entry name" value="Tscrpt_reg_LuxR_C"/>
</dbReference>
<dbReference type="AlphaFoldDB" id="A0A1T1HEG1"/>
<dbReference type="SUPFAM" id="SSF46894">
    <property type="entry name" value="C-terminal effector domain of the bipartite response regulators"/>
    <property type="match status" value="1"/>
</dbReference>
<dbReference type="PROSITE" id="PS50043">
    <property type="entry name" value="HTH_LUXR_2"/>
    <property type="match status" value="1"/>
</dbReference>
<dbReference type="STRING" id="966.BTA35_0201365"/>
<proteinExistence type="predicted"/>
<dbReference type="Gene3D" id="3.30.450.80">
    <property type="entry name" value="Transcription factor LuxR-like, autoinducer-binding domain"/>
    <property type="match status" value="1"/>
</dbReference>
<protein>
    <recommendedName>
        <fullName evidence="4">HTH luxR-type domain-containing protein</fullName>
    </recommendedName>
</protein>
<dbReference type="SMART" id="SM00421">
    <property type="entry name" value="HTH_LUXR"/>
    <property type="match status" value="1"/>
</dbReference>
<organism evidence="5 6">
    <name type="scientific">Oceanospirillum linum</name>
    <dbReference type="NCBI Taxonomy" id="966"/>
    <lineage>
        <taxon>Bacteria</taxon>
        <taxon>Pseudomonadati</taxon>
        <taxon>Pseudomonadota</taxon>
        <taxon>Gammaproteobacteria</taxon>
        <taxon>Oceanospirillales</taxon>
        <taxon>Oceanospirillaceae</taxon>
        <taxon>Oceanospirillum</taxon>
    </lineage>
</organism>
<name>A0A1T1HEG1_OCELI</name>
<dbReference type="PRINTS" id="PR00038">
    <property type="entry name" value="HTHLUXR"/>
</dbReference>
<keyword evidence="3" id="KW-0804">Transcription</keyword>
<dbReference type="Pfam" id="PF00196">
    <property type="entry name" value="GerE"/>
    <property type="match status" value="1"/>
</dbReference>
<dbReference type="InterPro" id="IPR016032">
    <property type="entry name" value="Sig_transdc_resp-reg_C-effctor"/>
</dbReference>
<dbReference type="PANTHER" id="PTHR44688:SF16">
    <property type="entry name" value="DNA-BINDING TRANSCRIPTIONAL ACTIVATOR DEVR_DOSR"/>
    <property type="match status" value="1"/>
</dbReference>
<dbReference type="InterPro" id="IPR036388">
    <property type="entry name" value="WH-like_DNA-bd_sf"/>
</dbReference>
<dbReference type="GO" id="GO:0006355">
    <property type="term" value="P:regulation of DNA-templated transcription"/>
    <property type="evidence" value="ECO:0007669"/>
    <property type="project" value="InterPro"/>
</dbReference>
<dbReference type="EMBL" id="MTSD02000001">
    <property type="protein sequence ID" value="OOV88213.1"/>
    <property type="molecule type" value="Genomic_DNA"/>
</dbReference>
<dbReference type="Gene3D" id="1.10.10.10">
    <property type="entry name" value="Winged helix-like DNA-binding domain superfamily/Winged helix DNA-binding domain"/>
    <property type="match status" value="1"/>
</dbReference>
<keyword evidence="2" id="KW-0238">DNA-binding</keyword>
<dbReference type="Proteomes" id="UP000190064">
    <property type="component" value="Unassembled WGS sequence"/>
</dbReference>
<dbReference type="PANTHER" id="PTHR44688">
    <property type="entry name" value="DNA-BINDING TRANSCRIPTIONAL ACTIVATOR DEVR_DOSR"/>
    <property type="match status" value="1"/>
</dbReference>
<feature type="domain" description="HTH luxR-type" evidence="4">
    <location>
        <begin position="204"/>
        <end position="269"/>
    </location>
</feature>
<sequence length="276" mass="31580">MSSQDIKNNDARYLYYTDQPDWQQLDSLIAIREALQELVIGIGFDTASLIYAPVGELPNRTPGQVYPLVTVGNDNLRWLKQWREHTEHSEDNPLSHRLSPTWKHTLQHTLPQRFDLAEPEKWSKNLTLADQRWLSALFDYGFQELCVTPVHFPGREYVALSCLSHRSHPKPAPLSEQTQANLLYSTHRLAHICLQPEFSQLRNRESHAGLLSRREKECLYWAAKGKSAAETAAILALQPETVRTYLKALMKKLKAENKPQAIAIAYETGLLGNRVM</sequence>
<evidence type="ECO:0000313" key="5">
    <source>
        <dbReference type="EMBL" id="OOV88213.1"/>
    </source>
</evidence>
<evidence type="ECO:0000313" key="6">
    <source>
        <dbReference type="Proteomes" id="UP000190064"/>
    </source>
</evidence>
<comment type="caution">
    <text evidence="5">The sequence shown here is derived from an EMBL/GenBank/DDBJ whole genome shotgun (WGS) entry which is preliminary data.</text>
</comment>
<dbReference type="CDD" id="cd06170">
    <property type="entry name" value="LuxR_C_like"/>
    <property type="match status" value="1"/>
</dbReference>
<reference evidence="5" key="1">
    <citation type="submission" date="2017-02" db="EMBL/GenBank/DDBJ databases">
        <title>Draft Genome Sequence of the Salt Water Bacterium Oceanospirillum linum ATCC 11336.</title>
        <authorList>
            <person name="Trachtenberg A.M."/>
            <person name="Carney J.G."/>
            <person name="Linnane J.D."/>
            <person name="Rheaume B.A."/>
            <person name="Pitts N.L."/>
            <person name="Mykles D.L."/>
            <person name="Maclea K.S."/>
        </authorList>
    </citation>
    <scope>NUCLEOTIDE SEQUENCE [LARGE SCALE GENOMIC DNA]</scope>
    <source>
        <strain evidence="5">ATCC 11336</strain>
    </source>
</reference>
<dbReference type="RefSeq" id="WP_077242631.1">
    <property type="nucleotide sequence ID" value="NZ_FXTS01000001.1"/>
</dbReference>
<evidence type="ECO:0000256" key="1">
    <source>
        <dbReference type="ARBA" id="ARBA00023015"/>
    </source>
</evidence>
<evidence type="ECO:0000256" key="3">
    <source>
        <dbReference type="ARBA" id="ARBA00023163"/>
    </source>
</evidence>
<accession>A0A1T1HEG1</accession>
<evidence type="ECO:0000256" key="2">
    <source>
        <dbReference type="ARBA" id="ARBA00023125"/>
    </source>
</evidence>
<keyword evidence="6" id="KW-1185">Reference proteome</keyword>